<dbReference type="GeneID" id="66903399"/>
<dbReference type="RefSeq" id="WP_006819850.1">
    <property type="nucleotide sequence ID" value="NZ_CABKQJ010000016.1"/>
</dbReference>
<reference evidence="2 3" key="1">
    <citation type="submission" date="2018-06" db="EMBL/GenBank/DDBJ databases">
        <authorList>
            <consortium name="Pathogen Informatics"/>
            <person name="Doyle S."/>
        </authorList>
    </citation>
    <scope>NUCLEOTIDE SEQUENCE [LARGE SCALE GENOMIC DNA]</scope>
    <source>
        <strain evidence="2 3">NCTC11967</strain>
    </source>
</reference>
<dbReference type="Proteomes" id="UP000267341">
    <property type="component" value="Unassembled WGS sequence"/>
</dbReference>
<evidence type="ECO:0000313" key="1">
    <source>
        <dbReference type="EMBL" id="RKR64651.1"/>
    </source>
</evidence>
<gene>
    <name evidence="1" type="ORF">C7387_1352</name>
    <name evidence="2" type="ORF">NCTC11967_00882</name>
</gene>
<evidence type="ECO:0000313" key="3">
    <source>
        <dbReference type="Proteomes" id="UP000251313"/>
    </source>
</evidence>
<evidence type="ECO:0000313" key="2">
    <source>
        <dbReference type="EMBL" id="SQA60802.1"/>
    </source>
</evidence>
<name>A0AB38FSG9_9ENTR</name>
<proteinExistence type="predicted"/>
<organism evidence="2 3">
    <name type="scientific">Yokenella regensburgei</name>
    <dbReference type="NCBI Taxonomy" id="158877"/>
    <lineage>
        <taxon>Bacteria</taxon>
        <taxon>Pseudomonadati</taxon>
        <taxon>Pseudomonadota</taxon>
        <taxon>Gammaproteobacteria</taxon>
        <taxon>Enterobacterales</taxon>
        <taxon>Enterobacteriaceae</taxon>
        <taxon>Yokenella</taxon>
    </lineage>
</organism>
<sequence>MKAEYLIIGNGLDGEVIVEDYPQRILSLSGTPPKLTGSHRGQTAKTFEVDHIRHNRQFYAVAVGRATCAQEIVTLIENSGIRPIPEEVLDVFHA</sequence>
<keyword evidence="4" id="KW-1185">Reference proteome</keyword>
<dbReference type="EMBL" id="UAVL01000001">
    <property type="protein sequence ID" value="SQA60802.1"/>
    <property type="molecule type" value="Genomic_DNA"/>
</dbReference>
<dbReference type="EMBL" id="RBIZ01000003">
    <property type="protein sequence ID" value="RKR64651.1"/>
    <property type="molecule type" value="Genomic_DNA"/>
</dbReference>
<dbReference type="AlphaFoldDB" id="A0AB38FSG9"/>
<evidence type="ECO:0000313" key="4">
    <source>
        <dbReference type="Proteomes" id="UP000267341"/>
    </source>
</evidence>
<reference evidence="1 4" key="2">
    <citation type="submission" date="2018-10" db="EMBL/GenBank/DDBJ databases">
        <title>Genomic Encyclopedia of Type Strains, Phase IV (KMG-IV): sequencing the most valuable type-strain genomes for metagenomic binning, comparative biology and taxonomic classification.</title>
        <authorList>
            <person name="Goeker M."/>
        </authorList>
    </citation>
    <scope>NUCLEOTIDE SEQUENCE [LARGE SCALE GENOMIC DNA]</scope>
    <source>
        <strain evidence="1 4">DSM 5079</strain>
    </source>
</reference>
<dbReference type="Proteomes" id="UP000251313">
    <property type="component" value="Unassembled WGS sequence"/>
</dbReference>
<comment type="caution">
    <text evidence="2">The sequence shown here is derived from an EMBL/GenBank/DDBJ whole genome shotgun (WGS) entry which is preliminary data.</text>
</comment>
<accession>A0AB38FSG9</accession>
<protein>
    <submittedName>
        <fullName evidence="2">Uncharacterized protein</fullName>
    </submittedName>
</protein>